<accession>A0AAV9C3D8</accession>
<evidence type="ECO:0000259" key="1">
    <source>
        <dbReference type="Pfam" id="PF03478"/>
    </source>
</evidence>
<evidence type="ECO:0000313" key="2">
    <source>
        <dbReference type="EMBL" id="KAK1283235.1"/>
    </source>
</evidence>
<feature type="domain" description="KIB1-4 beta-propeller" evidence="1">
    <location>
        <begin position="2"/>
        <end position="264"/>
    </location>
</feature>
<dbReference type="PANTHER" id="PTHR44259">
    <property type="entry name" value="OS07G0183000 PROTEIN-RELATED"/>
    <property type="match status" value="1"/>
</dbReference>
<dbReference type="EMBL" id="JAUJYO010000021">
    <property type="protein sequence ID" value="KAK1283235.1"/>
    <property type="molecule type" value="Genomic_DNA"/>
</dbReference>
<dbReference type="Proteomes" id="UP001180020">
    <property type="component" value="Unassembled WGS sequence"/>
</dbReference>
<proteinExistence type="predicted"/>
<reference evidence="2" key="2">
    <citation type="submission" date="2023-06" db="EMBL/GenBank/DDBJ databases">
        <authorList>
            <person name="Ma L."/>
            <person name="Liu K.-W."/>
            <person name="Li Z."/>
            <person name="Hsiao Y.-Y."/>
            <person name="Qi Y."/>
            <person name="Fu T."/>
            <person name="Tang G."/>
            <person name="Zhang D."/>
            <person name="Sun W.-H."/>
            <person name="Liu D.-K."/>
            <person name="Li Y."/>
            <person name="Chen G.-Z."/>
            <person name="Liu X.-D."/>
            <person name="Liao X.-Y."/>
            <person name="Jiang Y.-T."/>
            <person name="Yu X."/>
            <person name="Hao Y."/>
            <person name="Huang J."/>
            <person name="Zhao X.-W."/>
            <person name="Ke S."/>
            <person name="Chen Y.-Y."/>
            <person name="Wu W.-L."/>
            <person name="Hsu J.-L."/>
            <person name="Lin Y.-F."/>
            <person name="Huang M.-D."/>
            <person name="Li C.-Y."/>
            <person name="Huang L."/>
            <person name="Wang Z.-W."/>
            <person name="Zhao X."/>
            <person name="Zhong W.-Y."/>
            <person name="Peng D.-H."/>
            <person name="Ahmad S."/>
            <person name="Lan S."/>
            <person name="Zhang J.-S."/>
            <person name="Tsai W.-C."/>
            <person name="Van De Peer Y."/>
            <person name="Liu Z.-J."/>
        </authorList>
    </citation>
    <scope>NUCLEOTIDE SEQUENCE</scope>
    <source>
        <strain evidence="2">CP</strain>
        <tissue evidence="2">Leaves</tissue>
    </source>
</reference>
<gene>
    <name evidence="2" type="ORF">QJS10_CPB21g01394</name>
</gene>
<comment type="caution">
    <text evidence="2">The sequence shown here is derived from an EMBL/GenBank/DDBJ whole genome shotgun (WGS) entry which is preliminary data.</text>
</comment>
<dbReference type="PANTHER" id="PTHR44259:SF113">
    <property type="entry name" value="OS06G0659700 PROTEIN"/>
    <property type="match status" value="1"/>
</dbReference>
<sequence length="293" mass="33690">MGGWVCMADDRRLDVYLLNLFTGAMVTLPPLTTNVISEHWRGGVRPLQIRCDDGVFEMVAFGHFGEDAHLYKVVFSTEPTDPNCTIVVFFRRAVCMDLVYCRPGDERWALMDTSLWEVYDAVFYKEKLYVVTSIMGSVVAFDLIHQGQEIKMPTVNVIDRDWFCVPDMRTQVHLAVGPSGLLFILRHLIPHQTEMFKIFRLDETETKWVRTKSLDDGMLFVGLNTSTWLPSGNFKECKGNSIYFTDDVTNLLYLDDQFKDSGVFYLEDMSFGSIYGDDMKVLYPHPVWVIPNP</sequence>
<dbReference type="AlphaFoldDB" id="A0AAV9C3D8"/>
<dbReference type="InterPro" id="IPR050942">
    <property type="entry name" value="F-box_BR-signaling"/>
</dbReference>
<organism evidence="2 3">
    <name type="scientific">Acorus calamus</name>
    <name type="common">Sweet flag</name>
    <dbReference type="NCBI Taxonomy" id="4465"/>
    <lineage>
        <taxon>Eukaryota</taxon>
        <taxon>Viridiplantae</taxon>
        <taxon>Streptophyta</taxon>
        <taxon>Embryophyta</taxon>
        <taxon>Tracheophyta</taxon>
        <taxon>Spermatophyta</taxon>
        <taxon>Magnoliopsida</taxon>
        <taxon>Liliopsida</taxon>
        <taxon>Acoraceae</taxon>
        <taxon>Acorus</taxon>
    </lineage>
</organism>
<reference evidence="2" key="1">
    <citation type="journal article" date="2023" name="Nat. Commun.">
        <title>Diploid and tetraploid genomes of Acorus and the evolution of monocots.</title>
        <authorList>
            <person name="Ma L."/>
            <person name="Liu K.W."/>
            <person name="Li Z."/>
            <person name="Hsiao Y.Y."/>
            <person name="Qi Y."/>
            <person name="Fu T."/>
            <person name="Tang G.D."/>
            <person name="Zhang D."/>
            <person name="Sun W.H."/>
            <person name="Liu D.K."/>
            <person name="Li Y."/>
            <person name="Chen G.Z."/>
            <person name="Liu X.D."/>
            <person name="Liao X.Y."/>
            <person name="Jiang Y.T."/>
            <person name="Yu X."/>
            <person name="Hao Y."/>
            <person name="Huang J."/>
            <person name="Zhao X.W."/>
            <person name="Ke S."/>
            <person name="Chen Y.Y."/>
            <person name="Wu W.L."/>
            <person name="Hsu J.L."/>
            <person name="Lin Y.F."/>
            <person name="Huang M.D."/>
            <person name="Li C.Y."/>
            <person name="Huang L."/>
            <person name="Wang Z.W."/>
            <person name="Zhao X."/>
            <person name="Zhong W.Y."/>
            <person name="Peng D.H."/>
            <person name="Ahmad S."/>
            <person name="Lan S."/>
            <person name="Zhang J.S."/>
            <person name="Tsai W.C."/>
            <person name="Van de Peer Y."/>
            <person name="Liu Z.J."/>
        </authorList>
    </citation>
    <scope>NUCLEOTIDE SEQUENCE</scope>
    <source>
        <strain evidence="2">CP</strain>
    </source>
</reference>
<protein>
    <recommendedName>
        <fullName evidence="1">KIB1-4 beta-propeller domain-containing protein</fullName>
    </recommendedName>
</protein>
<dbReference type="InterPro" id="IPR005174">
    <property type="entry name" value="KIB1-4_b-propeller"/>
</dbReference>
<keyword evidence="3" id="KW-1185">Reference proteome</keyword>
<name>A0AAV9C3D8_ACOCL</name>
<dbReference type="Pfam" id="PF03478">
    <property type="entry name" value="Beta-prop_KIB1-4"/>
    <property type="match status" value="1"/>
</dbReference>
<evidence type="ECO:0000313" key="3">
    <source>
        <dbReference type="Proteomes" id="UP001180020"/>
    </source>
</evidence>